<dbReference type="EMBL" id="CABFWN010000004">
    <property type="protein sequence ID" value="VUG18806.1"/>
    <property type="molecule type" value="Genomic_DNA"/>
</dbReference>
<gene>
    <name evidence="2" type="ORF">DEBR0S4_02828G</name>
</gene>
<proteinExistence type="predicted"/>
<dbReference type="AlphaFoldDB" id="A0A7D9H0Q1"/>
<dbReference type="InterPro" id="IPR036188">
    <property type="entry name" value="FAD/NAD-bd_sf"/>
</dbReference>
<dbReference type="Pfam" id="PF01593">
    <property type="entry name" value="Amino_oxidase"/>
    <property type="match status" value="1"/>
</dbReference>
<dbReference type="InterPro" id="IPR050281">
    <property type="entry name" value="Flavin_monoamine_oxidase"/>
</dbReference>
<name>A0A7D9H0Q1_DEKBR</name>
<evidence type="ECO:0000313" key="2">
    <source>
        <dbReference type="EMBL" id="VUG18806.1"/>
    </source>
</evidence>
<protein>
    <submittedName>
        <fullName evidence="2">DEBR0S4_02828g1_1</fullName>
    </submittedName>
</protein>
<keyword evidence="3" id="KW-1185">Reference proteome</keyword>
<dbReference type="Gene3D" id="3.50.50.60">
    <property type="entry name" value="FAD/NAD(P)-binding domain"/>
    <property type="match status" value="1"/>
</dbReference>
<dbReference type="PANTHER" id="PTHR10742:SF410">
    <property type="entry name" value="LYSINE-SPECIFIC HISTONE DEMETHYLASE 2"/>
    <property type="match status" value="1"/>
</dbReference>
<evidence type="ECO:0000259" key="1">
    <source>
        <dbReference type="Pfam" id="PF01593"/>
    </source>
</evidence>
<organism evidence="2 3">
    <name type="scientific">Dekkera bruxellensis</name>
    <name type="common">Brettanomyces custersii</name>
    <dbReference type="NCBI Taxonomy" id="5007"/>
    <lineage>
        <taxon>Eukaryota</taxon>
        <taxon>Fungi</taxon>
        <taxon>Dikarya</taxon>
        <taxon>Ascomycota</taxon>
        <taxon>Saccharomycotina</taxon>
        <taxon>Pichiomycetes</taxon>
        <taxon>Pichiales</taxon>
        <taxon>Pichiaceae</taxon>
        <taxon>Brettanomyces</taxon>
    </lineage>
</organism>
<dbReference type="Proteomes" id="UP000478008">
    <property type="component" value="Unassembled WGS sequence"/>
</dbReference>
<dbReference type="InterPro" id="IPR002937">
    <property type="entry name" value="Amino_oxidase"/>
</dbReference>
<dbReference type="Gene3D" id="3.90.660.10">
    <property type="match status" value="1"/>
</dbReference>
<accession>A0A7D9H0Q1</accession>
<dbReference type="SUPFAM" id="SSF54373">
    <property type="entry name" value="FAD-linked reductases, C-terminal domain"/>
    <property type="match status" value="1"/>
</dbReference>
<reference evidence="2 3" key="1">
    <citation type="submission" date="2019-07" db="EMBL/GenBank/DDBJ databases">
        <authorList>
            <person name="Friedrich A."/>
            <person name="Schacherer J."/>
        </authorList>
    </citation>
    <scope>NUCLEOTIDE SEQUENCE [LARGE SCALE GENOMIC DNA]</scope>
</reference>
<feature type="domain" description="Amine oxidase" evidence="1">
    <location>
        <begin position="16"/>
        <end position="499"/>
    </location>
</feature>
<dbReference type="PANTHER" id="PTHR10742">
    <property type="entry name" value="FLAVIN MONOAMINE OXIDASE"/>
    <property type="match status" value="1"/>
</dbReference>
<evidence type="ECO:0000313" key="3">
    <source>
        <dbReference type="Proteomes" id="UP000478008"/>
    </source>
</evidence>
<sequence>MPQKNFHQTIIIGAGISGIKSSIELTKNGVDNIIIEARDRLGGRLHTIKTKTGIPMDLGASWFHDCLVNPLLKKTFDKGNVNFYYDDGKWDIVTKKHGVVSDNLKLRPVADEVNAYLKEICTKKYTPATDVSVREACYDYLKQKKFTLTKEQLEYAPQLVRYFELWIGSSWDLLSARCISEDAHYGRNAMVTNGYITFYNDELEELFKLKGHSETSQLIENGNILLNKCVYKITFDDKAKRIHIYTRDRVSKTIEEFECEYLICSIPLSVLKLQDYAQEGAIQWQPPLPIDIRAKLDRISFSSLGKVFLEFSDCFWPNKTDRFLCLAEPDDNLTDAIENGTKITFSKNRDSSWYKIDPRSSPDPFKYSVLFMNLSRAAKVPVLLALIAEPLTQYIESSSNEKVWQFFEPLVANISGKKTIPAPISIHHTVWSSDPFSRGSYTGLTIGDDPDACVDSLIEARDIFDGTGRVRFVGEGVTKEASGCVHGAWMSAKKEAGKIVSKINRSKL</sequence>
<dbReference type="GO" id="GO:0016491">
    <property type="term" value="F:oxidoreductase activity"/>
    <property type="evidence" value="ECO:0007669"/>
    <property type="project" value="InterPro"/>
</dbReference>
<dbReference type="SUPFAM" id="SSF51905">
    <property type="entry name" value="FAD/NAD(P)-binding domain"/>
    <property type="match status" value="1"/>
</dbReference>